<dbReference type="GO" id="GO:0016020">
    <property type="term" value="C:membrane"/>
    <property type="evidence" value="ECO:0007669"/>
    <property type="project" value="UniProtKB-SubCell"/>
</dbReference>
<feature type="transmembrane region" description="Helical" evidence="5">
    <location>
        <begin position="50"/>
        <end position="76"/>
    </location>
</feature>
<dbReference type="Proteomes" id="UP000221369">
    <property type="component" value="Unassembled WGS sequence"/>
</dbReference>
<feature type="transmembrane region" description="Helical" evidence="5">
    <location>
        <begin position="233"/>
        <end position="252"/>
    </location>
</feature>
<evidence type="ECO:0000256" key="3">
    <source>
        <dbReference type="ARBA" id="ARBA00022989"/>
    </source>
</evidence>
<feature type="domain" description="O-antigen ligase-related" evidence="6">
    <location>
        <begin position="242"/>
        <end position="370"/>
    </location>
</feature>
<dbReference type="InterPro" id="IPR007016">
    <property type="entry name" value="O-antigen_ligase-rel_domated"/>
</dbReference>
<evidence type="ECO:0000259" key="6">
    <source>
        <dbReference type="Pfam" id="PF04932"/>
    </source>
</evidence>
<organism evidence="7 8">
    <name type="scientific">Paramicrobacterium agarici</name>
    <dbReference type="NCBI Taxonomy" id="630514"/>
    <lineage>
        <taxon>Bacteria</taxon>
        <taxon>Bacillati</taxon>
        <taxon>Actinomycetota</taxon>
        <taxon>Actinomycetes</taxon>
        <taxon>Micrococcales</taxon>
        <taxon>Microbacteriaceae</taxon>
        <taxon>Paramicrobacterium</taxon>
    </lineage>
</organism>
<dbReference type="EMBL" id="PDJE01000001">
    <property type="protein sequence ID" value="PFG30437.1"/>
    <property type="molecule type" value="Genomic_DNA"/>
</dbReference>
<feature type="transmembrane region" description="Helical" evidence="5">
    <location>
        <begin position="119"/>
        <end position="139"/>
    </location>
</feature>
<protein>
    <submittedName>
        <fullName evidence="7">O-antigen ligase-like membrane protein</fullName>
    </submittedName>
</protein>
<feature type="transmembrane region" description="Helical" evidence="5">
    <location>
        <begin position="88"/>
        <end position="107"/>
    </location>
</feature>
<comment type="subcellular location">
    <subcellularLocation>
        <location evidence="1">Membrane</location>
        <topology evidence="1">Multi-pass membrane protein</topology>
    </subcellularLocation>
</comment>
<sequence length="461" mass="49263">MNSATAFGRETKQRWLAPRRSGIGRVLILTVPAALVAAALGVLATQKSEWAIIAAAAVLVVGIVVYDPMVIVALAVPATLILMRVNGVLSVSDLVLAAATAVAVVMIRPRGLSSMQSLLWAGAAYSGASIPTLILNVYSENVIEWAHELVLVMGSMVVGFAIGRQGRTRFAIGSYIVACLVIAVWAIGKFVIVFALTGAAEEVYLPHLHKNTIGGMLSAAIVIVYARPPWLRLSPAALYWGTLIVLAGGVAASQSRQGMIAAVAGLVIISLRPRPETGRRPVLIWVTALPVLVFAFSMLETQLESGNQFNSAYQRLTWYQESVDIWLTSPIFGVGLRWWYTSRFGEGFQPPNAELEVLTSVGVVGLIAFLALFVVAIVALWRLDPAYGTVGAAVVVTRLAQAQLDLYWVAGQASLLWIVTGITFGALYRDKGLPRGPQATAFGRPLTAVGGSHLNRREEAP</sequence>
<keyword evidence="4 5" id="KW-0472">Membrane</keyword>
<feature type="transmembrane region" description="Helical" evidence="5">
    <location>
        <begin position="323"/>
        <end position="340"/>
    </location>
</feature>
<evidence type="ECO:0000256" key="5">
    <source>
        <dbReference type="SAM" id="Phobius"/>
    </source>
</evidence>
<proteinExistence type="predicted"/>
<feature type="transmembrane region" description="Helical" evidence="5">
    <location>
        <begin position="406"/>
        <end position="428"/>
    </location>
</feature>
<feature type="transmembrane region" description="Helical" evidence="5">
    <location>
        <begin position="145"/>
        <end position="163"/>
    </location>
</feature>
<dbReference type="InterPro" id="IPR051533">
    <property type="entry name" value="WaaL-like"/>
</dbReference>
<feature type="transmembrane region" description="Helical" evidence="5">
    <location>
        <begin position="282"/>
        <end position="303"/>
    </location>
</feature>
<reference evidence="7 8" key="1">
    <citation type="submission" date="2017-10" db="EMBL/GenBank/DDBJ databases">
        <title>Sequencing the genomes of 1000 actinobacteria strains.</title>
        <authorList>
            <person name="Klenk H.-P."/>
        </authorList>
    </citation>
    <scope>NUCLEOTIDE SEQUENCE [LARGE SCALE GENOMIC DNA]</scope>
    <source>
        <strain evidence="7 8">DSM 21798</strain>
    </source>
</reference>
<dbReference type="PANTHER" id="PTHR37422">
    <property type="entry name" value="TEICHURONIC ACID BIOSYNTHESIS PROTEIN TUAE"/>
    <property type="match status" value="1"/>
</dbReference>
<evidence type="ECO:0000313" key="7">
    <source>
        <dbReference type="EMBL" id="PFG30437.1"/>
    </source>
</evidence>
<dbReference type="Pfam" id="PF04932">
    <property type="entry name" value="Wzy_C"/>
    <property type="match status" value="1"/>
</dbReference>
<evidence type="ECO:0000256" key="2">
    <source>
        <dbReference type="ARBA" id="ARBA00022692"/>
    </source>
</evidence>
<accession>A0A2A9DUH1</accession>
<dbReference type="AlphaFoldDB" id="A0A2A9DUH1"/>
<dbReference type="GO" id="GO:0016874">
    <property type="term" value="F:ligase activity"/>
    <property type="evidence" value="ECO:0007669"/>
    <property type="project" value="UniProtKB-KW"/>
</dbReference>
<feature type="transmembrane region" description="Helical" evidence="5">
    <location>
        <begin position="22"/>
        <end position="43"/>
    </location>
</feature>
<evidence type="ECO:0000256" key="4">
    <source>
        <dbReference type="ARBA" id="ARBA00023136"/>
    </source>
</evidence>
<name>A0A2A9DUH1_9MICO</name>
<gene>
    <name evidence="7" type="ORF">ATJ78_1366</name>
</gene>
<keyword evidence="2 5" id="KW-0812">Transmembrane</keyword>
<evidence type="ECO:0000313" key="8">
    <source>
        <dbReference type="Proteomes" id="UP000221369"/>
    </source>
</evidence>
<evidence type="ECO:0000256" key="1">
    <source>
        <dbReference type="ARBA" id="ARBA00004141"/>
    </source>
</evidence>
<keyword evidence="8" id="KW-1185">Reference proteome</keyword>
<feature type="transmembrane region" description="Helical" evidence="5">
    <location>
        <begin position="175"/>
        <end position="196"/>
    </location>
</feature>
<feature type="transmembrane region" description="Helical" evidence="5">
    <location>
        <begin position="361"/>
        <end position="381"/>
    </location>
</feature>
<keyword evidence="3 5" id="KW-1133">Transmembrane helix</keyword>
<comment type="caution">
    <text evidence="7">The sequence shown here is derived from an EMBL/GenBank/DDBJ whole genome shotgun (WGS) entry which is preliminary data.</text>
</comment>
<keyword evidence="7" id="KW-0436">Ligase</keyword>
<feature type="transmembrane region" description="Helical" evidence="5">
    <location>
        <begin position="208"/>
        <end position="226"/>
    </location>
</feature>
<dbReference type="PANTHER" id="PTHR37422:SF13">
    <property type="entry name" value="LIPOPOLYSACCHARIDE BIOSYNTHESIS PROTEIN PA4999-RELATED"/>
    <property type="match status" value="1"/>
</dbReference>